<organism evidence="2 3">
    <name type="scientific">Lithohypha guttulata</name>
    <dbReference type="NCBI Taxonomy" id="1690604"/>
    <lineage>
        <taxon>Eukaryota</taxon>
        <taxon>Fungi</taxon>
        <taxon>Dikarya</taxon>
        <taxon>Ascomycota</taxon>
        <taxon>Pezizomycotina</taxon>
        <taxon>Eurotiomycetes</taxon>
        <taxon>Chaetothyriomycetidae</taxon>
        <taxon>Chaetothyriales</taxon>
        <taxon>Trichomeriaceae</taxon>
        <taxon>Lithohypha</taxon>
    </lineage>
</organism>
<dbReference type="Gene3D" id="3.30.70.100">
    <property type="match status" value="1"/>
</dbReference>
<dbReference type="EMBL" id="JAVRRJ010000008">
    <property type="protein sequence ID" value="KAK5082184.1"/>
    <property type="molecule type" value="Genomic_DNA"/>
</dbReference>
<dbReference type="Pfam" id="PF07876">
    <property type="entry name" value="Dabb"/>
    <property type="match status" value="1"/>
</dbReference>
<evidence type="ECO:0000259" key="1">
    <source>
        <dbReference type="PROSITE" id="PS51502"/>
    </source>
</evidence>
<accession>A0AAN7SUX0</accession>
<dbReference type="InterPro" id="IPR011008">
    <property type="entry name" value="Dimeric_a/b-barrel"/>
</dbReference>
<comment type="caution">
    <text evidence="2">The sequence shown here is derived from an EMBL/GenBank/DDBJ whole genome shotgun (WGS) entry which is preliminary data.</text>
</comment>
<evidence type="ECO:0000313" key="2">
    <source>
        <dbReference type="EMBL" id="KAK5082184.1"/>
    </source>
</evidence>
<reference evidence="2 3" key="1">
    <citation type="submission" date="2023-08" db="EMBL/GenBank/DDBJ databases">
        <title>Black Yeasts Isolated from many extreme environments.</title>
        <authorList>
            <person name="Coleine C."/>
            <person name="Stajich J.E."/>
            <person name="Selbmann L."/>
        </authorList>
    </citation>
    <scope>NUCLEOTIDE SEQUENCE [LARGE SCALE GENOMIC DNA]</scope>
    <source>
        <strain evidence="2 3">CCFEE 5910</strain>
    </source>
</reference>
<proteinExistence type="predicted"/>
<dbReference type="AlphaFoldDB" id="A0AAN7SUX0"/>
<dbReference type="Proteomes" id="UP001309876">
    <property type="component" value="Unassembled WGS sequence"/>
</dbReference>
<dbReference type="PROSITE" id="PS51502">
    <property type="entry name" value="S_R_A_B_BARREL"/>
    <property type="match status" value="1"/>
</dbReference>
<protein>
    <recommendedName>
        <fullName evidence="1">Stress-response A/B barrel domain-containing protein</fullName>
    </recommendedName>
</protein>
<dbReference type="SUPFAM" id="SSF54909">
    <property type="entry name" value="Dimeric alpha+beta barrel"/>
    <property type="match status" value="1"/>
</dbReference>
<evidence type="ECO:0000313" key="3">
    <source>
        <dbReference type="Proteomes" id="UP001309876"/>
    </source>
</evidence>
<sequence length="115" mass="12916">MSPAKYIKRITLFKVPKEEDVDAAIQKYKTLRETAVKDGEPYILHNEAGKTINTSEERSKGFTLCGQTTFASQADVDYYDSQCGAHAEFKKFITPRRTDVMVVHVPTEVLPSSAE</sequence>
<name>A0AAN7SUX0_9EURO</name>
<keyword evidence="3" id="KW-1185">Reference proteome</keyword>
<gene>
    <name evidence="2" type="ORF">LTR05_007327</name>
</gene>
<dbReference type="SMART" id="SM00886">
    <property type="entry name" value="Dabb"/>
    <property type="match status" value="1"/>
</dbReference>
<feature type="domain" description="Stress-response A/B barrel" evidence="1">
    <location>
        <begin position="7"/>
        <end position="105"/>
    </location>
</feature>
<dbReference type="InterPro" id="IPR013097">
    <property type="entry name" value="Dabb"/>
</dbReference>